<accession>A0AAE0GE80</accession>
<evidence type="ECO:0000256" key="1">
    <source>
        <dbReference type="SAM" id="MobiDB-lite"/>
    </source>
</evidence>
<dbReference type="EMBL" id="LGRX02006612">
    <property type="protein sequence ID" value="KAK3276315.1"/>
    <property type="molecule type" value="Genomic_DNA"/>
</dbReference>
<reference evidence="2 3" key="1">
    <citation type="journal article" date="2015" name="Genome Biol. Evol.">
        <title>Comparative Genomics of a Bacterivorous Green Alga Reveals Evolutionary Causalities and Consequences of Phago-Mixotrophic Mode of Nutrition.</title>
        <authorList>
            <person name="Burns J.A."/>
            <person name="Paasch A."/>
            <person name="Narechania A."/>
            <person name="Kim E."/>
        </authorList>
    </citation>
    <scope>NUCLEOTIDE SEQUENCE [LARGE SCALE GENOMIC DNA]</scope>
    <source>
        <strain evidence="2 3">PLY_AMNH</strain>
    </source>
</reference>
<dbReference type="Proteomes" id="UP001190700">
    <property type="component" value="Unassembled WGS sequence"/>
</dbReference>
<sequence>MEPSPDIEHTPSESVTEPGTVETEVSLASPAGTLDLVTAEEEDCPMSPEAPVNTARVLGGSVPDVETLTVSVPKVNSEEELEYAAMMDPQSARKNSTSTIASAYESEASSAVQSRTGYCSWCFNAGQHIKTREQAFAGISRAVYTCVKCSRRTLPCRSIGCGALARGMQGWDEEHCYVHRGIIRCWTDWTGISQLQPIGRCSWCLKSTMHEVVNIPASAAVQAGGRAAMAAAAALINPVAGGVVAVASMVSIDTVRTFQCTGCYKMTSHCTSCNEAFMRGGEKTCLLCQELIDSWEAAESRSEEGLSAVCSCCLEFTQHLMRAGGKHGVGGCSGSQYECTLCSNLTTPCSECLPESGELKLVMRPWKDSRCKRCLMEAKSPGSWEVLCNKRKAVDSEALKPGALHTLLHQNCTERLQAQRSGCLRPFLALVSMTQHERVALAMELGIMLSDRPEVYLNPHAEALCILNAPQRGLKTCAARLSSKTFSAGLQTRDLDWLQILVRVLLELDALPTSIRALLINQAFGSSGSLKVSRGTGSAEMVAVEVALLEYALKVQSAQLSEAQSDIAHRLTNAAIATNLVEGVLRDPEMASMPLMVMQAALLRMPWYTSSMDMLELSDPRPRRSQLLHSMPGPLT</sequence>
<gene>
    <name evidence="2" type="ORF">CYMTET_15601</name>
</gene>
<protein>
    <submittedName>
        <fullName evidence="2">Uncharacterized protein</fullName>
    </submittedName>
</protein>
<proteinExistence type="predicted"/>
<evidence type="ECO:0000313" key="2">
    <source>
        <dbReference type="EMBL" id="KAK3276315.1"/>
    </source>
</evidence>
<feature type="compositionally biased region" description="Basic and acidic residues" evidence="1">
    <location>
        <begin position="1"/>
        <end position="11"/>
    </location>
</feature>
<feature type="region of interest" description="Disordered" evidence="1">
    <location>
        <begin position="1"/>
        <end position="30"/>
    </location>
</feature>
<comment type="caution">
    <text evidence="2">The sequence shown here is derived from an EMBL/GenBank/DDBJ whole genome shotgun (WGS) entry which is preliminary data.</text>
</comment>
<name>A0AAE0GE80_9CHLO</name>
<keyword evidence="3" id="KW-1185">Reference proteome</keyword>
<dbReference type="AlphaFoldDB" id="A0AAE0GE80"/>
<organism evidence="2 3">
    <name type="scientific">Cymbomonas tetramitiformis</name>
    <dbReference type="NCBI Taxonomy" id="36881"/>
    <lineage>
        <taxon>Eukaryota</taxon>
        <taxon>Viridiplantae</taxon>
        <taxon>Chlorophyta</taxon>
        <taxon>Pyramimonadophyceae</taxon>
        <taxon>Pyramimonadales</taxon>
        <taxon>Pyramimonadaceae</taxon>
        <taxon>Cymbomonas</taxon>
    </lineage>
</organism>
<evidence type="ECO:0000313" key="3">
    <source>
        <dbReference type="Proteomes" id="UP001190700"/>
    </source>
</evidence>